<organism evidence="1">
    <name type="scientific">Siphoviridae sp. ctzpQ31</name>
    <dbReference type="NCBI Taxonomy" id="2823613"/>
    <lineage>
        <taxon>Viruses</taxon>
        <taxon>Duplodnaviria</taxon>
        <taxon>Heunggongvirae</taxon>
        <taxon>Uroviricota</taxon>
        <taxon>Caudoviricetes</taxon>
    </lineage>
</organism>
<evidence type="ECO:0000313" key="1">
    <source>
        <dbReference type="EMBL" id="DAD66145.1"/>
    </source>
</evidence>
<protein>
    <submittedName>
        <fullName evidence="1">Uncharacterized protein</fullName>
    </submittedName>
</protein>
<proteinExistence type="predicted"/>
<accession>A0A8S5L8D3</accession>
<name>A0A8S5L8D3_9CAUD</name>
<dbReference type="EMBL" id="BK014654">
    <property type="protein sequence ID" value="DAD66145.1"/>
    <property type="molecule type" value="Genomic_DNA"/>
</dbReference>
<sequence>MVRMKLLLQYARVERARFLSIFLYSLLEYEIFYYLG</sequence>
<reference evidence="1" key="1">
    <citation type="journal article" date="2021" name="Proc. Natl. Acad. Sci. U.S.A.">
        <title>A Catalog of Tens of Thousands of Viruses from Human Metagenomes Reveals Hidden Associations with Chronic Diseases.</title>
        <authorList>
            <person name="Tisza M.J."/>
            <person name="Buck C.B."/>
        </authorList>
    </citation>
    <scope>NUCLEOTIDE SEQUENCE</scope>
    <source>
        <strain evidence="1">CtzpQ31</strain>
    </source>
</reference>